<dbReference type="KEGG" id="ehx:EMIHUDRAFT_53650"/>
<name>A0A0D3KLU7_EMIH1</name>
<feature type="transmembrane region" description="Helical" evidence="1">
    <location>
        <begin position="232"/>
        <end position="252"/>
    </location>
</feature>
<dbReference type="eggNOG" id="KOG3912">
    <property type="taxonomic scope" value="Eukaryota"/>
</dbReference>
<accession>A0A0D3KLU7</accession>
<protein>
    <recommendedName>
        <fullName evidence="4">EamA domain-containing protein</fullName>
    </recommendedName>
</protein>
<organism evidence="2 3">
    <name type="scientific">Emiliania huxleyi (strain CCMP1516)</name>
    <dbReference type="NCBI Taxonomy" id="280463"/>
    <lineage>
        <taxon>Eukaryota</taxon>
        <taxon>Haptista</taxon>
        <taxon>Haptophyta</taxon>
        <taxon>Prymnesiophyceae</taxon>
        <taxon>Isochrysidales</taxon>
        <taxon>Noelaerhabdaceae</taxon>
        <taxon>Emiliania</taxon>
    </lineage>
</organism>
<dbReference type="Proteomes" id="UP000013827">
    <property type="component" value="Unassembled WGS sequence"/>
</dbReference>
<proteinExistence type="predicted"/>
<dbReference type="RefSeq" id="XP_005789161.1">
    <property type="nucleotide sequence ID" value="XM_005789104.1"/>
</dbReference>
<dbReference type="GO" id="GO:0016020">
    <property type="term" value="C:membrane"/>
    <property type="evidence" value="ECO:0007669"/>
    <property type="project" value="TreeGrafter"/>
</dbReference>
<feature type="transmembrane region" description="Helical" evidence="1">
    <location>
        <begin position="88"/>
        <end position="107"/>
    </location>
</feature>
<reference evidence="3" key="1">
    <citation type="journal article" date="2013" name="Nature">
        <title>Pan genome of the phytoplankton Emiliania underpins its global distribution.</title>
        <authorList>
            <person name="Read B.A."/>
            <person name="Kegel J."/>
            <person name="Klute M.J."/>
            <person name="Kuo A."/>
            <person name="Lefebvre S.C."/>
            <person name="Maumus F."/>
            <person name="Mayer C."/>
            <person name="Miller J."/>
            <person name="Monier A."/>
            <person name="Salamov A."/>
            <person name="Young J."/>
            <person name="Aguilar M."/>
            <person name="Claverie J.M."/>
            <person name="Frickenhaus S."/>
            <person name="Gonzalez K."/>
            <person name="Herman E.K."/>
            <person name="Lin Y.C."/>
            <person name="Napier J."/>
            <person name="Ogata H."/>
            <person name="Sarno A.F."/>
            <person name="Shmutz J."/>
            <person name="Schroeder D."/>
            <person name="de Vargas C."/>
            <person name="Verret F."/>
            <person name="von Dassow P."/>
            <person name="Valentin K."/>
            <person name="Van de Peer Y."/>
            <person name="Wheeler G."/>
            <person name="Dacks J.B."/>
            <person name="Delwiche C.F."/>
            <person name="Dyhrman S.T."/>
            <person name="Glockner G."/>
            <person name="John U."/>
            <person name="Richards T."/>
            <person name="Worden A.Z."/>
            <person name="Zhang X."/>
            <person name="Grigoriev I.V."/>
            <person name="Allen A.E."/>
            <person name="Bidle K."/>
            <person name="Borodovsky M."/>
            <person name="Bowler C."/>
            <person name="Brownlee C."/>
            <person name="Cock J.M."/>
            <person name="Elias M."/>
            <person name="Gladyshev V.N."/>
            <person name="Groth M."/>
            <person name="Guda C."/>
            <person name="Hadaegh A."/>
            <person name="Iglesias-Rodriguez M.D."/>
            <person name="Jenkins J."/>
            <person name="Jones B.M."/>
            <person name="Lawson T."/>
            <person name="Leese F."/>
            <person name="Lindquist E."/>
            <person name="Lobanov A."/>
            <person name="Lomsadze A."/>
            <person name="Malik S.B."/>
            <person name="Marsh M.E."/>
            <person name="Mackinder L."/>
            <person name="Mock T."/>
            <person name="Mueller-Roeber B."/>
            <person name="Pagarete A."/>
            <person name="Parker M."/>
            <person name="Probert I."/>
            <person name="Quesneville H."/>
            <person name="Raines C."/>
            <person name="Rensing S.A."/>
            <person name="Riano-Pachon D.M."/>
            <person name="Richier S."/>
            <person name="Rokitta S."/>
            <person name="Shiraiwa Y."/>
            <person name="Soanes D.M."/>
            <person name="van der Giezen M."/>
            <person name="Wahlund T.M."/>
            <person name="Williams B."/>
            <person name="Wilson W."/>
            <person name="Wolfe G."/>
            <person name="Wurch L.L."/>
        </authorList>
    </citation>
    <scope>NUCLEOTIDE SEQUENCE</scope>
</reference>
<keyword evidence="1" id="KW-1133">Transmembrane helix</keyword>
<dbReference type="PANTHER" id="PTHR13146:SF3">
    <property type="entry name" value="EAMA DOMAIN-CONTAINING PROTEIN"/>
    <property type="match status" value="1"/>
</dbReference>
<feature type="transmembrane region" description="Helical" evidence="1">
    <location>
        <begin position="119"/>
        <end position="144"/>
    </location>
</feature>
<feature type="transmembrane region" description="Helical" evidence="1">
    <location>
        <begin position="200"/>
        <end position="220"/>
    </location>
</feature>
<feature type="transmembrane region" description="Helical" evidence="1">
    <location>
        <begin position="168"/>
        <end position="188"/>
    </location>
</feature>
<dbReference type="PANTHER" id="PTHR13146">
    <property type="match status" value="1"/>
</dbReference>
<dbReference type="EnsemblProtists" id="EOD36732">
    <property type="protein sequence ID" value="EOD36732"/>
    <property type="gene ID" value="EMIHUDRAFT_53650"/>
</dbReference>
<dbReference type="OMA" id="MSICIDM"/>
<evidence type="ECO:0008006" key="4">
    <source>
        <dbReference type="Google" id="ProtNLM"/>
    </source>
</evidence>
<evidence type="ECO:0000313" key="3">
    <source>
        <dbReference type="Proteomes" id="UP000013827"/>
    </source>
</evidence>
<evidence type="ECO:0000313" key="2">
    <source>
        <dbReference type="EnsemblProtists" id="EOD36732"/>
    </source>
</evidence>
<keyword evidence="1" id="KW-0812">Transmembrane</keyword>
<dbReference type="GeneID" id="17282002"/>
<keyword evidence="1" id="KW-0472">Membrane</keyword>
<sequence>ILIPTLFDVVGTALVNYGLLYVSASVYRMLCGTELVFCATGAVLFLGRKLLSKHYLAILMMVSAAVLVGAASMLNGDSAGSGSPKEQAVGMVLLAFSQLVFAAQNLVEESFMADMKVDAALIVGMEGAWGLLIMSPALLVAQFAPGSDVGGVLENTADSLMLMRTNHFVLASAIFLVFGFFVTNYALICMSGQLGATFRIVIDNLRTLIVWLVGLAVFTYTKDDPIPLGEEWQQYSYVQVIGFAVMILAVFVY</sequence>
<evidence type="ECO:0000256" key="1">
    <source>
        <dbReference type="SAM" id="Phobius"/>
    </source>
</evidence>
<feature type="transmembrane region" description="Helical" evidence="1">
    <location>
        <begin position="54"/>
        <end position="76"/>
    </location>
</feature>
<keyword evidence="3" id="KW-1185">Reference proteome</keyword>
<reference evidence="2" key="2">
    <citation type="submission" date="2024-10" db="UniProtKB">
        <authorList>
            <consortium name="EnsemblProtists"/>
        </authorList>
    </citation>
    <scope>IDENTIFICATION</scope>
</reference>
<dbReference type="HOGENOM" id="CLU_1100879_0_0_1"/>
<dbReference type="AlphaFoldDB" id="A0A0D3KLU7"/>
<dbReference type="PaxDb" id="2903-EOD36732"/>
<feature type="transmembrane region" description="Helical" evidence="1">
    <location>
        <begin position="26"/>
        <end position="47"/>
    </location>
</feature>